<proteinExistence type="predicted"/>
<name>A0A8S5PKM3_9CAUD</name>
<accession>A0A8S5PKM3</accession>
<dbReference type="EMBL" id="BK015452">
    <property type="protein sequence ID" value="DAE07614.1"/>
    <property type="molecule type" value="Genomic_DNA"/>
</dbReference>
<sequence>MSCSSCKQGNTGGRIIPVIPRQQPQAPQQNHALPKDVRNKLRYNGK</sequence>
<feature type="compositionally biased region" description="Polar residues" evidence="1">
    <location>
        <begin position="22"/>
        <end position="31"/>
    </location>
</feature>
<organism evidence="2">
    <name type="scientific">Podoviridae sp. ctnCN2</name>
    <dbReference type="NCBI Taxonomy" id="2825274"/>
    <lineage>
        <taxon>Viruses</taxon>
        <taxon>Duplodnaviria</taxon>
        <taxon>Heunggongvirae</taxon>
        <taxon>Uroviricota</taxon>
        <taxon>Caudoviricetes</taxon>
    </lineage>
</organism>
<evidence type="ECO:0000313" key="2">
    <source>
        <dbReference type="EMBL" id="DAE07614.1"/>
    </source>
</evidence>
<reference evidence="2" key="1">
    <citation type="journal article" date="2021" name="Proc. Natl. Acad. Sci. U.S.A.">
        <title>A Catalog of Tens of Thousands of Viruses from Human Metagenomes Reveals Hidden Associations with Chronic Diseases.</title>
        <authorList>
            <person name="Tisza M.J."/>
            <person name="Buck C.B."/>
        </authorList>
    </citation>
    <scope>NUCLEOTIDE SEQUENCE</scope>
    <source>
        <strain evidence="2">CtnCN2</strain>
    </source>
</reference>
<evidence type="ECO:0000256" key="1">
    <source>
        <dbReference type="SAM" id="MobiDB-lite"/>
    </source>
</evidence>
<protein>
    <submittedName>
        <fullName evidence="2">Uncharacterized protein</fullName>
    </submittedName>
</protein>
<feature type="region of interest" description="Disordered" evidence="1">
    <location>
        <begin position="1"/>
        <end position="46"/>
    </location>
</feature>